<name>A0ABP4YJK8_9ACTN</name>
<sequence>MGLFGAEDRFPSTEQTAVLEKELTRLGRTFEFHTYDDAGHAFFDRHLGSAA</sequence>
<accession>A0ABP4YJK8</accession>
<comment type="caution">
    <text evidence="2">The sequence shown here is derived from an EMBL/GenBank/DDBJ whole genome shotgun (WGS) entry which is preliminary data.</text>
</comment>
<dbReference type="Gene3D" id="3.40.50.1820">
    <property type="entry name" value="alpha/beta hydrolase"/>
    <property type="match status" value="1"/>
</dbReference>
<dbReference type="Pfam" id="PF01738">
    <property type="entry name" value="DLH"/>
    <property type="match status" value="1"/>
</dbReference>
<organism evidence="2 3">
    <name type="scientific">Luedemannella flava</name>
    <dbReference type="NCBI Taxonomy" id="349316"/>
    <lineage>
        <taxon>Bacteria</taxon>
        <taxon>Bacillati</taxon>
        <taxon>Actinomycetota</taxon>
        <taxon>Actinomycetes</taxon>
        <taxon>Micromonosporales</taxon>
        <taxon>Micromonosporaceae</taxon>
        <taxon>Luedemannella</taxon>
    </lineage>
</organism>
<evidence type="ECO:0000259" key="1">
    <source>
        <dbReference type="Pfam" id="PF01738"/>
    </source>
</evidence>
<dbReference type="EMBL" id="BAAALT010000141">
    <property type="protein sequence ID" value="GAA1815869.1"/>
    <property type="molecule type" value="Genomic_DNA"/>
</dbReference>
<evidence type="ECO:0000313" key="2">
    <source>
        <dbReference type="EMBL" id="GAA1815869.1"/>
    </source>
</evidence>
<dbReference type="InterPro" id="IPR002925">
    <property type="entry name" value="Dienelactn_hydro"/>
</dbReference>
<proteinExistence type="predicted"/>
<dbReference type="SUPFAM" id="SSF53474">
    <property type="entry name" value="alpha/beta-Hydrolases"/>
    <property type="match status" value="1"/>
</dbReference>
<gene>
    <name evidence="2" type="ORF">GCM10009682_40890</name>
</gene>
<dbReference type="Proteomes" id="UP001500218">
    <property type="component" value="Unassembled WGS sequence"/>
</dbReference>
<dbReference type="InterPro" id="IPR029058">
    <property type="entry name" value="AB_hydrolase_fold"/>
</dbReference>
<feature type="domain" description="Dienelactone hydrolase" evidence="1">
    <location>
        <begin position="2"/>
        <end position="46"/>
    </location>
</feature>
<reference evidence="3" key="1">
    <citation type="journal article" date="2019" name="Int. J. Syst. Evol. Microbiol.">
        <title>The Global Catalogue of Microorganisms (GCM) 10K type strain sequencing project: providing services to taxonomists for standard genome sequencing and annotation.</title>
        <authorList>
            <consortium name="The Broad Institute Genomics Platform"/>
            <consortium name="The Broad Institute Genome Sequencing Center for Infectious Disease"/>
            <person name="Wu L."/>
            <person name="Ma J."/>
        </authorList>
    </citation>
    <scope>NUCLEOTIDE SEQUENCE [LARGE SCALE GENOMIC DNA]</scope>
    <source>
        <strain evidence="3">JCM 13250</strain>
    </source>
</reference>
<evidence type="ECO:0000313" key="3">
    <source>
        <dbReference type="Proteomes" id="UP001500218"/>
    </source>
</evidence>
<protein>
    <recommendedName>
        <fullName evidence="1">Dienelactone hydrolase domain-containing protein</fullName>
    </recommendedName>
</protein>
<keyword evidence="3" id="KW-1185">Reference proteome</keyword>